<dbReference type="PROSITE" id="PS51379">
    <property type="entry name" value="4FE4S_FER_2"/>
    <property type="match status" value="2"/>
</dbReference>
<evidence type="ECO:0000313" key="7">
    <source>
        <dbReference type="Proteomes" id="UP000093514"/>
    </source>
</evidence>
<proteinExistence type="predicted"/>
<dbReference type="EMBL" id="LWDV01000009">
    <property type="protein sequence ID" value="OCL26406.1"/>
    <property type="molecule type" value="Genomic_DNA"/>
</dbReference>
<dbReference type="GO" id="GO:0051539">
    <property type="term" value="F:4 iron, 4 sulfur cluster binding"/>
    <property type="evidence" value="ECO:0007669"/>
    <property type="project" value="UniProtKB-KW"/>
</dbReference>
<evidence type="ECO:0000313" key="6">
    <source>
        <dbReference type="EMBL" id="OCL26406.1"/>
    </source>
</evidence>
<sequence>MTDYYTGRMKSGEEYTLTYISEVNWDKCIGCAACVKACGQEILMMVNTPSGYKAKLLVPAKCLGEGHCIQRCPTKALQSKLIEVKDNGDNS</sequence>
<dbReference type="PROSITE" id="PS00198">
    <property type="entry name" value="4FE4S_FER_1"/>
    <property type="match status" value="1"/>
</dbReference>
<keyword evidence="3" id="KW-0408">Iron</keyword>
<organism evidence="6 7">
    <name type="scientific">Orenia metallireducens</name>
    <dbReference type="NCBI Taxonomy" id="1413210"/>
    <lineage>
        <taxon>Bacteria</taxon>
        <taxon>Bacillati</taxon>
        <taxon>Bacillota</taxon>
        <taxon>Clostridia</taxon>
        <taxon>Halanaerobiales</taxon>
        <taxon>Halobacteroidaceae</taxon>
        <taxon>Orenia</taxon>
    </lineage>
</organism>
<keyword evidence="1" id="KW-0004">4Fe-4S</keyword>
<comment type="caution">
    <text evidence="6">The sequence shown here is derived from an EMBL/GenBank/DDBJ whole genome shotgun (WGS) entry which is preliminary data.</text>
</comment>
<name>A0A1C0A828_9FIRM</name>
<dbReference type="GO" id="GO:0046872">
    <property type="term" value="F:metal ion binding"/>
    <property type="evidence" value="ECO:0007669"/>
    <property type="project" value="UniProtKB-KW"/>
</dbReference>
<accession>A0A1C0A828</accession>
<dbReference type="InterPro" id="IPR050572">
    <property type="entry name" value="Fe-S_Ferredoxin"/>
</dbReference>
<dbReference type="AlphaFoldDB" id="A0A1C0A828"/>
<dbReference type="Pfam" id="PF12838">
    <property type="entry name" value="Fer4_7"/>
    <property type="match status" value="1"/>
</dbReference>
<evidence type="ECO:0000256" key="1">
    <source>
        <dbReference type="ARBA" id="ARBA00022485"/>
    </source>
</evidence>
<dbReference type="InterPro" id="IPR017900">
    <property type="entry name" value="4Fe4S_Fe_S_CS"/>
</dbReference>
<keyword evidence="7" id="KW-1185">Reference proteome</keyword>
<dbReference type="Proteomes" id="UP000093514">
    <property type="component" value="Unassembled WGS sequence"/>
</dbReference>
<dbReference type="SUPFAM" id="SSF54862">
    <property type="entry name" value="4Fe-4S ferredoxins"/>
    <property type="match status" value="1"/>
</dbReference>
<evidence type="ECO:0000256" key="3">
    <source>
        <dbReference type="ARBA" id="ARBA00023004"/>
    </source>
</evidence>
<dbReference type="RefSeq" id="WP_068718205.1">
    <property type="nucleotide sequence ID" value="NZ_LWDV01000009.1"/>
</dbReference>
<dbReference type="Gene3D" id="3.30.70.20">
    <property type="match status" value="1"/>
</dbReference>
<protein>
    <recommendedName>
        <fullName evidence="5">4Fe-4S ferredoxin-type domain-containing protein</fullName>
    </recommendedName>
</protein>
<feature type="domain" description="4Fe-4S ferredoxin-type" evidence="5">
    <location>
        <begin position="53"/>
        <end position="82"/>
    </location>
</feature>
<gene>
    <name evidence="6" type="ORF">U472_10410</name>
</gene>
<keyword evidence="4" id="KW-0411">Iron-sulfur</keyword>
<evidence type="ECO:0000259" key="5">
    <source>
        <dbReference type="PROSITE" id="PS51379"/>
    </source>
</evidence>
<reference evidence="7" key="1">
    <citation type="submission" date="2016-07" db="EMBL/GenBank/DDBJ databases">
        <authorList>
            <person name="Florea S."/>
            <person name="Webb J.S."/>
            <person name="Jaromczyk J."/>
            <person name="Schardl C.L."/>
        </authorList>
    </citation>
    <scope>NUCLEOTIDE SEQUENCE [LARGE SCALE GENOMIC DNA]</scope>
    <source>
        <strain evidence="7">Z6</strain>
    </source>
</reference>
<dbReference type="PANTHER" id="PTHR43687:SF1">
    <property type="entry name" value="FERREDOXIN III"/>
    <property type="match status" value="1"/>
</dbReference>
<dbReference type="InterPro" id="IPR017896">
    <property type="entry name" value="4Fe4S_Fe-S-bd"/>
</dbReference>
<dbReference type="PANTHER" id="PTHR43687">
    <property type="entry name" value="ADENYLYLSULFATE REDUCTASE, BETA SUBUNIT"/>
    <property type="match status" value="1"/>
</dbReference>
<evidence type="ECO:0000256" key="2">
    <source>
        <dbReference type="ARBA" id="ARBA00022723"/>
    </source>
</evidence>
<evidence type="ECO:0000256" key="4">
    <source>
        <dbReference type="ARBA" id="ARBA00023014"/>
    </source>
</evidence>
<keyword evidence="2" id="KW-0479">Metal-binding</keyword>
<reference evidence="6 7" key="2">
    <citation type="submission" date="2016-08" db="EMBL/GenBank/DDBJ databases">
        <title>Orenia metallireducens sp. nov. strain Z6, a Novel Metal-reducing Firmicute from the Deep Subsurface.</title>
        <authorList>
            <person name="Maxim B.I."/>
            <person name="Kenneth K."/>
            <person name="Flynn T.M."/>
            <person name="Oloughlin E.J."/>
            <person name="Locke R.A."/>
            <person name="Weber J.R."/>
            <person name="Egan S.M."/>
            <person name="Mackie R.I."/>
            <person name="Cann I.K."/>
        </authorList>
    </citation>
    <scope>NUCLEOTIDE SEQUENCE [LARGE SCALE GENOMIC DNA]</scope>
    <source>
        <strain evidence="6 7">Z6</strain>
    </source>
</reference>
<dbReference type="OrthoDB" id="9810688at2"/>
<feature type="domain" description="4Fe-4S ferredoxin-type" evidence="5">
    <location>
        <begin position="19"/>
        <end position="48"/>
    </location>
</feature>